<dbReference type="Gene3D" id="3.40.1580.10">
    <property type="entry name" value="SMI1/KNR4-like"/>
    <property type="match status" value="1"/>
</dbReference>
<evidence type="ECO:0000313" key="1">
    <source>
        <dbReference type="EMBL" id="PQO44000.1"/>
    </source>
</evidence>
<dbReference type="EMBL" id="PUHZ01000021">
    <property type="protein sequence ID" value="PQO44000.1"/>
    <property type="molecule type" value="Genomic_DNA"/>
</dbReference>
<evidence type="ECO:0008006" key="3">
    <source>
        <dbReference type="Google" id="ProtNLM"/>
    </source>
</evidence>
<dbReference type="RefSeq" id="WP_105337400.1">
    <property type="nucleotide sequence ID" value="NZ_PUHZ01000021.1"/>
</dbReference>
<sequence>MSLAALKKLVPPPKPPDVDDFDARWKEFEKTHKRKLPRDYRDLVRTYGEGLLAGFYLLYSPLAESPWLNLAAVQERETQDLLQLRGSSPDRCPFPIYPEPGGLYPWGGDENGNTYFWLTSGPTNTWPVVQYEPRGTGFLRHDCSVTAFLTGVWKGEIQALAGGYPPITLRCPIETCAGWAKGSAAGPWYCEECSYEWNDREEMDASIEEIIAARPYRAKCYVQKDGRYAPAPSSKEPKNYAELIEAELED</sequence>
<reference evidence="1 2" key="1">
    <citation type="submission" date="2018-02" db="EMBL/GenBank/DDBJ databases">
        <title>Comparative genomes isolates from brazilian mangrove.</title>
        <authorList>
            <person name="Araujo J.E."/>
            <person name="Taketani R.G."/>
            <person name="Silva M.C.P."/>
            <person name="Loureco M.V."/>
            <person name="Andreote F.D."/>
        </authorList>
    </citation>
    <scope>NUCLEOTIDE SEQUENCE [LARGE SCALE GENOMIC DNA]</scope>
    <source>
        <strain evidence="1 2">Nap-Phe MGV</strain>
    </source>
</reference>
<comment type="caution">
    <text evidence="1">The sequence shown here is derived from an EMBL/GenBank/DDBJ whole genome shotgun (WGS) entry which is preliminary data.</text>
</comment>
<accession>A0A2S8GI34</accession>
<proteinExistence type="predicted"/>
<evidence type="ECO:0000313" key="2">
    <source>
        <dbReference type="Proteomes" id="UP000237819"/>
    </source>
</evidence>
<dbReference type="Proteomes" id="UP000237819">
    <property type="component" value="Unassembled WGS sequence"/>
</dbReference>
<dbReference type="InterPro" id="IPR037883">
    <property type="entry name" value="Knr4/Smi1-like_sf"/>
</dbReference>
<dbReference type="OrthoDB" id="292231at2"/>
<gene>
    <name evidence="1" type="ORF">C5Y93_20890</name>
</gene>
<dbReference type="AlphaFoldDB" id="A0A2S8GI34"/>
<dbReference type="SUPFAM" id="SSF160631">
    <property type="entry name" value="SMI1/KNR4-like"/>
    <property type="match status" value="1"/>
</dbReference>
<name>A0A2S8GI34_9BACT</name>
<dbReference type="Pfam" id="PF14568">
    <property type="entry name" value="SUKH_6"/>
    <property type="match status" value="1"/>
</dbReference>
<organism evidence="1 2">
    <name type="scientific">Blastopirellula marina</name>
    <dbReference type="NCBI Taxonomy" id="124"/>
    <lineage>
        <taxon>Bacteria</taxon>
        <taxon>Pseudomonadati</taxon>
        <taxon>Planctomycetota</taxon>
        <taxon>Planctomycetia</taxon>
        <taxon>Pirellulales</taxon>
        <taxon>Pirellulaceae</taxon>
        <taxon>Blastopirellula</taxon>
    </lineage>
</organism>
<protein>
    <recommendedName>
        <fullName evidence="3">Knr4/Smi1-like domain-containing protein</fullName>
    </recommendedName>
</protein>